<evidence type="ECO:0000313" key="1">
    <source>
        <dbReference type="EMBL" id="QQP55138.1"/>
    </source>
</evidence>
<dbReference type="AlphaFoldDB" id="A0A7T8KFU6"/>
<protein>
    <submittedName>
        <fullName evidence="1">Uncharacterized protein</fullName>
    </submittedName>
</protein>
<proteinExistence type="predicted"/>
<reference evidence="2" key="1">
    <citation type="submission" date="2021-01" db="EMBL/GenBank/DDBJ databases">
        <title>Caligus Genome Assembly.</title>
        <authorList>
            <person name="Gallardo-Escarate C."/>
        </authorList>
    </citation>
    <scope>NUCLEOTIDE SEQUENCE [LARGE SCALE GENOMIC DNA]</scope>
</reference>
<organism evidence="1 2">
    <name type="scientific">Caligus rogercresseyi</name>
    <name type="common">Sea louse</name>
    <dbReference type="NCBI Taxonomy" id="217165"/>
    <lineage>
        <taxon>Eukaryota</taxon>
        <taxon>Metazoa</taxon>
        <taxon>Ecdysozoa</taxon>
        <taxon>Arthropoda</taxon>
        <taxon>Crustacea</taxon>
        <taxon>Multicrustacea</taxon>
        <taxon>Hexanauplia</taxon>
        <taxon>Copepoda</taxon>
        <taxon>Siphonostomatoida</taxon>
        <taxon>Caligidae</taxon>
        <taxon>Caligus</taxon>
    </lineage>
</organism>
<accession>A0A7T8KFU6</accession>
<name>A0A7T8KFU6_CALRO</name>
<keyword evidence="2" id="KW-1185">Reference proteome</keyword>
<sequence>MPFEADMTGDHSNDEQIWARLYLKILLPRKGFGSKSLDCGKCSLRPAIPLKSLV</sequence>
<evidence type="ECO:0000313" key="2">
    <source>
        <dbReference type="Proteomes" id="UP000595437"/>
    </source>
</evidence>
<gene>
    <name evidence="1" type="ORF">FKW44_008234</name>
</gene>
<dbReference type="Proteomes" id="UP000595437">
    <property type="component" value="Chromosome 5"/>
</dbReference>
<dbReference type="EMBL" id="CP045894">
    <property type="protein sequence ID" value="QQP55138.1"/>
    <property type="molecule type" value="Genomic_DNA"/>
</dbReference>